<dbReference type="OrthoDB" id="5405781at2759"/>
<dbReference type="Pfam" id="PF01757">
    <property type="entry name" value="Acyl_transf_3"/>
    <property type="match status" value="1"/>
</dbReference>
<keyword evidence="2" id="KW-0472">Membrane</keyword>
<proteinExistence type="predicted"/>
<dbReference type="PANTHER" id="PTHR23028:SF128">
    <property type="entry name" value="ACYLTRANSFERASE 3 DOMAIN-CONTAINING PROTEIN"/>
    <property type="match status" value="1"/>
</dbReference>
<keyword evidence="5" id="KW-1185">Reference proteome</keyword>
<keyword evidence="2" id="KW-0812">Transmembrane</keyword>
<feature type="transmembrane region" description="Helical" evidence="2">
    <location>
        <begin position="424"/>
        <end position="442"/>
    </location>
</feature>
<dbReference type="Proteomes" id="UP000462212">
    <property type="component" value="Unassembled WGS sequence"/>
</dbReference>
<evidence type="ECO:0000259" key="3">
    <source>
        <dbReference type="Pfam" id="PF01757"/>
    </source>
</evidence>
<feature type="compositionally biased region" description="Polar residues" evidence="1">
    <location>
        <begin position="24"/>
        <end position="33"/>
    </location>
</feature>
<feature type="region of interest" description="Disordered" evidence="1">
    <location>
        <begin position="20"/>
        <end position="44"/>
    </location>
</feature>
<feature type="transmembrane region" description="Helical" evidence="2">
    <location>
        <begin position="253"/>
        <end position="272"/>
    </location>
</feature>
<evidence type="ECO:0000256" key="1">
    <source>
        <dbReference type="SAM" id="MobiDB-lite"/>
    </source>
</evidence>
<dbReference type="InterPro" id="IPR002656">
    <property type="entry name" value="Acyl_transf_3_dom"/>
</dbReference>
<name>A0A8H8UHG3_9HELO</name>
<keyword evidence="2" id="KW-1133">Transmembrane helix</keyword>
<comment type="caution">
    <text evidence="4">The sequence shown here is derived from an EMBL/GenBank/DDBJ whole genome shotgun (WGS) entry which is preliminary data.</text>
</comment>
<dbReference type="PANTHER" id="PTHR23028">
    <property type="entry name" value="ACETYLTRANSFERASE"/>
    <property type="match status" value="1"/>
</dbReference>
<feature type="transmembrane region" description="Helical" evidence="2">
    <location>
        <begin position="221"/>
        <end position="241"/>
    </location>
</feature>
<feature type="transmembrane region" description="Helical" evidence="2">
    <location>
        <begin position="378"/>
        <end position="397"/>
    </location>
</feature>
<feature type="transmembrane region" description="Helical" evidence="2">
    <location>
        <begin position="292"/>
        <end position="311"/>
    </location>
</feature>
<feature type="domain" description="Acyltransferase 3" evidence="3">
    <location>
        <begin position="53"/>
        <end position="442"/>
    </location>
</feature>
<dbReference type="AlphaFoldDB" id="A0A8H8UHG3"/>
<dbReference type="GO" id="GO:0016747">
    <property type="term" value="F:acyltransferase activity, transferring groups other than amino-acyl groups"/>
    <property type="evidence" value="ECO:0007669"/>
    <property type="project" value="InterPro"/>
</dbReference>
<protein>
    <recommendedName>
        <fullName evidence="3">Acyltransferase 3 domain-containing protein</fullName>
    </recommendedName>
</protein>
<reference evidence="4 5" key="1">
    <citation type="submission" date="2018-05" db="EMBL/GenBank/DDBJ databases">
        <title>Genome sequencing and assembly of the regulated plant pathogen Lachnellula willkommii and related sister species for the development of diagnostic species identification markers.</title>
        <authorList>
            <person name="Giroux E."/>
            <person name="Bilodeau G."/>
        </authorList>
    </citation>
    <scope>NUCLEOTIDE SEQUENCE [LARGE SCALE GENOMIC DNA]</scope>
    <source>
        <strain evidence="4 5">CBS 197.66</strain>
    </source>
</reference>
<feature type="transmembrane region" description="Helical" evidence="2">
    <location>
        <begin position="150"/>
        <end position="170"/>
    </location>
</feature>
<dbReference type="InterPro" id="IPR050879">
    <property type="entry name" value="Acyltransferase_3"/>
</dbReference>
<sequence length="478" mass="54799">MDKGPLQGDTVLYEVETLAPSHPPTTSQANRSASPGLWAGEGKMSTTKQENVKWVDGVRGFASLLVVFTHLCRSFDEDIFKPTSADGASPRIVQLPIIRILFQGRVGVTIFSLVTGYVCALKPIRQFRAGNHEAAFTSISKSALRRIPRLFLPTTIATVIIWFICQLGAFNVAKHSDSWWIDHTSPNSSPNIGEALKQLLYHIITTWTNQWNIYDANQWTMLPLLKGSIWIFMVMIATAYVKPRYRMMVEIAFFTYFYICNDPFGMQFFYGAFLSDLSQCPGHVSWCQARKWTSRFLAPVLIFLGLILASYPEEEPQWTRWSEVMKRIAAWIFPGDAKTARFYSGIGLQFVTLGIHFSPFVKNGLSNKYLLWFGKNSFAVYLLHGTLLRTVLVWLYYGVHVPADVMVEDKLERGMLPICGRARFWFWLPIWFVILYSLANLWTKYVDAWCARVTEKLVKYVFQEPNEDLDAEKRLLPQ</sequence>
<accession>A0A8H8UHG3</accession>
<evidence type="ECO:0000313" key="4">
    <source>
        <dbReference type="EMBL" id="TVY45313.1"/>
    </source>
</evidence>
<evidence type="ECO:0000256" key="2">
    <source>
        <dbReference type="SAM" id="Phobius"/>
    </source>
</evidence>
<dbReference type="EMBL" id="QGMJ01000016">
    <property type="protein sequence ID" value="TVY45313.1"/>
    <property type="molecule type" value="Genomic_DNA"/>
</dbReference>
<organism evidence="4 5">
    <name type="scientific">Lachnellula subtilissima</name>
    <dbReference type="NCBI Taxonomy" id="602034"/>
    <lineage>
        <taxon>Eukaryota</taxon>
        <taxon>Fungi</taxon>
        <taxon>Dikarya</taxon>
        <taxon>Ascomycota</taxon>
        <taxon>Pezizomycotina</taxon>
        <taxon>Leotiomycetes</taxon>
        <taxon>Helotiales</taxon>
        <taxon>Lachnaceae</taxon>
        <taxon>Lachnellula</taxon>
    </lineage>
</organism>
<evidence type="ECO:0000313" key="5">
    <source>
        <dbReference type="Proteomes" id="UP000462212"/>
    </source>
</evidence>
<gene>
    <name evidence="4" type="ORF">LSUB1_G000950</name>
</gene>